<organism evidence="4 5">
    <name type="scientific">Pseudarcicella hirudinis</name>
    <dbReference type="NCBI Taxonomy" id="1079859"/>
    <lineage>
        <taxon>Bacteria</taxon>
        <taxon>Pseudomonadati</taxon>
        <taxon>Bacteroidota</taxon>
        <taxon>Cytophagia</taxon>
        <taxon>Cytophagales</taxon>
        <taxon>Flectobacillaceae</taxon>
        <taxon>Pseudarcicella</taxon>
    </lineage>
</organism>
<comment type="similarity">
    <text evidence="1">Belongs to the iron-sulfur cluster assembly SufBD family.</text>
</comment>
<sequence length="444" mass="49358">MNFENKDLGASSLKAQLIADFQIAESRMNGEAKTAIHQVRQEALKAFDQLGFPTTKHEEWKYSNVKSLVNESYEFNAGSAITLGDLEQLAIPNLEGNILYFINGIYNAELSNIVSSSSELQILTFADAVKQKSELVEKYFAKHSDFQNNAFTALNTAFAQNGVFVYVPENKLVETPVILRFITDTRTANTASQPRNLVVVGKRSQVKIAEAFRSFGENVAFTNSVTEIIVDEDANVDYYKVQNETDKSFHIGTTTVYQSNRSVFSANTVTANGGFVRNNLNIKSDGENCESNMFGLYIPNGRQHVDNHTSVDHIRPNSVSNELYKGILKDKSTGVFNGKIFVRQAAQKTNAFQSCKNVLASDEASMNTKPQLEIWADDVKCSHGTTTGQLNNDALFYMQSRGISKDSAKSLLMLAFAQEVIDKMQIPAIKEYLEGLIIEKIHNS</sequence>
<dbReference type="InterPro" id="IPR037284">
    <property type="entry name" value="SUF_FeS_clus_asmbl_SufBD_sf"/>
</dbReference>
<dbReference type="Pfam" id="PF01458">
    <property type="entry name" value="SUFBD_core"/>
    <property type="match status" value="1"/>
</dbReference>
<dbReference type="Pfam" id="PF19295">
    <property type="entry name" value="SufBD_N"/>
    <property type="match status" value="1"/>
</dbReference>
<dbReference type="STRING" id="1079859.SAMN04515674_102491"/>
<name>A0A1I5PHW1_9BACT</name>
<feature type="domain" description="SUF system FeS cluster assembly SufBD N-terminal" evidence="3">
    <location>
        <begin position="14"/>
        <end position="177"/>
    </location>
</feature>
<dbReference type="EMBL" id="FOXH01000002">
    <property type="protein sequence ID" value="SFP33712.1"/>
    <property type="molecule type" value="Genomic_DNA"/>
</dbReference>
<evidence type="ECO:0000256" key="1">
    <source>
        <dbReference type="ARBA" id="ARBA00043967"/>
    </source>
</evidence>
<dbReference type="NCBIfam" id="TIGR01981">
    <property type="entry name" value="sufD"/>
    <property type="match status" value="1"/>
</dbReference>
<dbReference type="InterPro" id="IPR045595">
    <property type="entry name" value="SufBD_N"/>
</dbReference>
<evidence type="ECO:0000259" key="3">
    <source>
        <dbReference type="Pfam" id="PF19295"/>
    </source>
</evidence>
<proteinExistence type="inferred from homology"/>
<keyword evidence="5" id="KW-1185">Reference proteome</keyword>
<evidence type="ECO:0000313" key="4">
    <source>
        <dbReference type="EMBL" id="SFP33712.1"/>
    </source>
</evidence>
<dbReference type="GO" id="GO:0016226">
    <property type="term" value="P:iron-sulfur cluster assembly"/>
    <property type="evidence" value="ECO:0007669"/>
    <property type="project" value="InterPro"/>
</dbReference>
<evidence type="ECO:0000313" key="5">
    <source>
        <dbReference type="Proteomes" id="UP000199306"/>
    </source>
</evidence>
<feature type="domain" description="SUF system FeS cluster assembly SufBD core" evidence="2">
    <location>
        <begin position="187"/>
        <end position="416"/>
    </location>
</feature>
<accession>A0A1I5PHW1</accession>
<protein>
    <submittedName>
        <fullName evidence="4">Iron-regulated ABC transporter permease protein SufD</fullName>
    </submittedName>
</protein>
<dbReference type="SUPFAM" id="SSF101960">
    <property type="entry name" value="Stabilizer of iron transporter SufD"/>
    <property type="match status" value="1"/>
</dbReference>
<dbReference type="PANTHER" id="PTHR43575">
    <property type="entry name" value="PROTEIN ABCI7, CHLOROPLASTIC"/>
    <property type="match status" value="1"/>
</dbReference>
<dbReference type="InterPro" id="IPR055346">
    <property type="entry name" value="Fe-S_cluster_assembly_SufBD"/>
</dbReference>
<dbReference type="RefSeq" id="WP_092013412.1">
    <property type="nucleotide sequence ID" value="NZ_FOXH01000002.1"/>
</dbReference>
<dbReference type="InterPro" id="IPR011542">
    <property type="entry name" value="SUF_FeS_clus_asmbl_SufD"/>
</dbReference>
<evidence type="ECO:0000259" key="2">
    <source>
        <dbReference type="Pfam" id="PF01458"/>
    </source>
</evidence>
<dbReference type="InterPro" id="IPR000825">
    <property type="entry name" value="SUF_FeS_clus_asmbl_SufBD_core"/>
</dbReference>
<dbReference type="Proteomes" id="UP000199306">
    <property type="component" value="Unassembled WGS sequence"/>
</dbReference>
<dbReference type="OrthoDB" id="9768262at2"/>
<dbReference type="PANTHER" id="PTHR43575:SF1">
    <property type="entry name" value="PROTEIN ABCI7, CHLOROPLASTIC"/>
    <property type="match status" value="1"/>
</dbReference>
<gene>
    <name evidence="4" type="ORF">SAMN04515674_102491</name>
</gene>
<dbReference type="AlphaFoldDB" id="A0A1I5PHW1"/>
<reference evidence="4 5" key="1">
    <citation type="submission" date="2016-10" db="EMBL/GenBank/DDBJ databases">
        <authorList>
            <person name="de Groot N.N."/>
        </authorList>
    </citation>
    <scope>NUCLEOTIDE SEQUENCE [LARGE SCALE GENOMIC DNA]</scope>
    <source>
        <strain evidence="5">E92,LMG 26720,CCM 7988</strain>
    </source>
</reference>